<evidence type="ECO:0000256" key="4">
    <source>
        <dbReference type="ARBA" id="ARBA00023242"/>
    </source>
</evidence>
<sequence length="475" mass="53083">MTAPTPSANPLFLLRDFTVHNKPVTLLASDGSVVTEIARAETVVFNGASFARTTLTNLKKSGTVAEFYTLDSLIFLLQHNHLDYSALTKEAVASNIQLVSPIDRKGIIDYLTGHAETNSNIVQQVPARDKRPLDDLPETTRDDGNAKKTKLAPASAKHDDIEIVKRITARERLIKTKSSILRGNKVCADGRRSGGRRGQSKFDGLRLTARRENLHLNFLQSFTHLIKLADDLVLKKTQTTTTIKGKERPTGAAATSSSAAKTAAGKHQSSSGVRPARPLSREARIPIIIVPAAATAMLTLYNIKQFLEDQTFVDQEAARVNGIKKPTRVTIEHKKSNGQVVPYHVVDSVKDFKKEDWWVDRVICVFCTGVKWQFDDWIWRDPIQIFNNGMWVGCGVGSVARSVLALYVELICFMIAVKGIYAKWHDVKINEAVNKWNVIALDIHRHKRHTDGSTVSRFWDMLEGYISQRKPYLAY</sequence>
<dbReference type="GO" id="GO:0000993">
    <property type="term" value="F:RNA polymerase II complex binding"/>
    <property type="evidence" value="ECO:0007669"/>
    <property type="project" value="TreeGrafter"/>
</dbReference>
<dbReference type="Proteomes" id="UP000274822">
    <property type="component" value="Unassembled WGS sequence"/>
</dbReference>
<dbReference type="PANTHER" id="PTHR12466:SF8">
    <property type="entry name" value="PARAFIBROMIN"/>
    <property type="match status" value="1"/>
</dbReference>
<evidence type="ECO:0000313" key="9">
    <source>
        <dbReference type="Proteomes" id="UP000274822"/>
    </source>
</evidence>
<dbReference type="InterPro" id="IPR007852">
    <property type="entry name" value="Cdc73/Parafibromin"/>
</dbReference>
<feature type="region of interest" description="Disordered" evidence="5">
    <location>
        <begin position="242"/>
        <end position="276"/>
    </location>
</feature>
<keyword evidence="3" id="KW-0804">Transcription</keyword>
<feature type="region of interest" description="Disordered" evidence="5">
    <location>
        <begin position="119"/>
        <end position="152"/>
    </location>
</feature>
<feature type="compositionally biased region" description="Basic and acidic residues" evidence="5">
    <location>
        <begin position="127"/>
        <end position="146"/>
    </location>
</feature>
<evidence type="ECO:0000256" key="1">
    <source>
        <dbReference type="ARBA" id="ARBA00004123"/>
    </source>
</evidence>
<dbReference type="GO" id="GO:0016593">
    <property type="term" value="C:Cdc73/Paf1 complex"/>
    <property type="evidence" value="ECO:0007669"/>
    <property type="project" value="InterPro"/>
</dbReference>
<dbReference type="InterPro" id="IPR038103">
    <property type="entry name" value="CDC73_C_sf"/>
</dbReference>
<evidence type="ECO:0000259" key="7">
    <source>
        <dbReference type="Pfam" id="PF16050"/>
    </source>
</evidence>
<comment type="similarity">
    <text evidence="2">Belongs to the CDC73 family.</text>
</comment>
<protein>
    <submittedName>
        <fullName evidence="8">RNA pol II accessory factor, Cdc73 family-domain-containing protein</fullName>
    </submittedName>
</protein>
<comment type="caution">
    <text evidence="8">The sequence shown here is derived from an EMBL/GenBank/DDBJ whole genome shotgun (WGS) entry which is preliminary data.</text>
</comment>
<feature type="compositionally biased region" description="Low complexity" evidence="5">
    <location>
        <begin position="250"/>
        <end position="266"/>
    </location>
</feature>
<dbReference type="InterPro" id="IPR031336">
    <property type="entry name" value="CDC73_C"/>
</dbReference>
<organism evidence="8 9">
    <name type="scientific">Jimgerdemannia flammicorona</name>
    <dbReference type="NCBI Taxonomy" id="994334"/>
    <lineage>
        <taxon>Eukaryota</taxon>
        <taxon>Fungi</taxon>
        <taxon>Fungi incertae sedis</taxon>
        <taxon>Mucoromycota</taxon>
        <taxon>Mucoromycotina</taxon>
        <taxon>Endogonomycetes</taxon>
        <taxon>Endogonales</taxon>
        <taxon>Endogonaceae</taxon>
        <taxon>Jimgerdemannia</taxon>
    </lineage>
</organism>
<name>A0A433QMT7_9FUNG</name>
<comment type="subcellular location">
    <subcellularLocation>
        <location evidence="1">Nucleus</location>
    </subcellularLocation>
</comment>
<reference evidence="8 9" key="1">
    <citation type="journal article" date="2018" name="New Phytol.">
        <title>Phylogenomics of Endogonaceae and evolution of mycorrhizas within Mucoromycota.</title>
        <authorList>
            <person name="Chang Y."/>
            <person name="Desiro A."/>
            <person name="Na H."/>
            <person name="Sandor L."/>
            <person name="Lipzen A."/>
            <person name="Clum A."/>
            <person name="Barry K."/>
            <person name="Grigoriev I.V."/>
            <person name="Martin F.M."/>
            <person name="Stajich J.E."/>
            <person name="Smith M.E."/>
            <person name="Bonito G."/>
            <person name="Spatafora J.W."/>
        </authorList>
    </citation>
    <scope>NUCLEOTIDE SEQUENCE [LARGE SCALE GENOMIC DNA]</scope>
    <source>
        <strain evidence="8 9">AD002</strain>
    </source>
</reference>
<feature type="domain" description="Cell division control protein 73 C-terminal" evidence="6">
    <location>
        <begin position="416"/>
        <end position="463"/>
    </location>
</feature>
<evidence type="ECO:0000256" key="3">
    <source>
        <dbReference type="ARBA" id="ARBA00023163"/>
    </source>
</evidence>
<dbReference type="EMBL" id="RBNJ01003288">
    <property type="protein sequence ID" value="RUS31103.1"/>
    <property type="molecule type" value="Genomic_DNA"/>
</dbReference>
<dbReference type="Pfam" id="PF05179">
    <property type="entry name" value="CDC73_C"/>
    <property type="match status" value="2"/>
</dbReference>
<proteinExistence type="inferred from homology"/>
<evidence type="ECO:0000259" key="6">
    <source>
        <dbReference type="Pfam" id="PF05179"/>
    </source>
</evidence>
<dbReference type="Pfam" id="PF16050">
    <property type="entry name" value="CDC73_N"/>
    <property type="match status" value="1"/>
</dbReference>
<gene>
    <name evidence="8" type="ORF">BC938DRAFT_478461</name>
</gene>
<dbReference type="PANTHER" id="PTHR12466">
    <property type="entry name" value="CDC73 DOMAIN PROTEIN"/>
    <property type="match status" value="1"/>
</dbReference>
<dbReference type="InterPro" id="IPR032041">
    <property type="entry name" value="Cdc73_N"/>
</dbReference>
<feature type="domain" description="Paf1 complex subunit Cdc73 N-terminal" evidence="7">
    <location>
        <begin position="8"/>
        <end position="127"/>
    </location>
</feature>
<dbReference type="GO" id="GO:0006368">
    <property type="term" value="P:transcription elongation by RNA polymerase II"/>
    <property type="evidence" value="ECO:0007669"/>
    <property type="project" value="InterPro"/>
</dbReference>
<dbReference type="GO" id="GO:0032968">
    <property type="term" value="P:positive regulation of transcription elongation by RNA polymerase II"/>
    <property type="evidence" value="ECO:0007669"/>
    <property type="project" value="TreeGrafter"/>
</dbReference>
<dbReference type="Gene3D" id="3.40.50.11990">
    <property type="entry name" value="RNA polymerase II accessory factor, Cdc73 C-terminal domain"/>
    <property type="match status" value="1"/>
</dbReference>
<feature type="domain" description="Cell division control protein 73 C-terminal" evidence="6">
    <location>
        <begin position="284"/>
        <end position="388"/>
    </location>
</feature>
<dbReference type="AlphaFoldDB" id="A0A433QMT7"/>
<keyword evidence="9" id="KW-1185">Reference proteome</keyword>
<evidence type="ECO:0000256" key="2">
    <source>
        <dbReference type="ARBA" id="ARBA00010427"/>
    </source>
</evidence>
<accession>A0A433QMT7</accession>
<keyword evidence="4" id="KW-0539">Nucleus</keyword>
<evidence type="ECO:0000256" key="5">
    <source>
        <dbReference type="SAM" id="MobiDB-lite"/>
    </source>
</evidence>
<evidence type="ECO:0000313" key="8">
    <source>
        <dbReference type="EMBL" id="RUS31103.1"/>
    </source>
</evidence>